<dbReference type="Pfam" id="PF01172">
    <property type="entry name" value="SBDS_N"/>
    <property type="match status" value="1"/>
</dbReference>
<protein>
    <submittedName>
        <fullName evidence="2">DUF1960-domain-containing protein</fullName>
    </submittedName>
</protein>
<accession>A0A3N4KCB0</accession>
<name>A0A3N4KCB0_9PEZI</name>
<keyword evidence="3" id="KW-1185">Reference proteome</keyword>
<dbReference type="InterPro" id="IPR019783">
    <property type="entry name" value="SDO1/SBDS_N"/>
</dbReference>
<proteinExistence type="predicted"/>
<dbReference type="FunCoup" id="A0A3N4KCB0">
    <property type="interactions" value="157"/>
</dbReference>
<evidence type="ECO:0000313" key="2">
    <source>
        <dbReference type="EMBL" id="RPB08137.1"/>
    </source>
</evidence>
<dbReference type="InParanoid" id="A0A3N4KCB0"/>
<dbReference type="AlphaFoldDB" id="A0A3N4KCB0"/>
<dbReference type="OrthoDB" id="2567806at2759"/>
<dbReference type="STRING" id="1392247.A0A3N4KCB0"/>
<sequence>MPRGNAQQTKVVYKGKSDDFVVFIDSIEDLEKWKKDSSVPLAQVLNGWKVFCTHKQGAQGIMDEASKANLDDEFGTTVEEEVVKKILLGGSPQVAVVSCPY</sequence>
<dbReference type="InterPro" id="IPR036786">
    <property type="entry name" value="Ribosome_mat_SBDS_N_sf"/>
</dbReference>
<dbReference type="SUPFAM" id="SSF89895">
    <property type="entry name" value="FYSH domain"/>
    <property type="match status" value="1"/>
</dbReference>
<dbReference type="Gene3D" id="3.30.1250.10">
    <property type="entry name" value="Ribosome maturation protein SBDS, N-terminal domain"/>
    <property type="match status" value="1"/>
</dbReference>
<gene>
    <name evidence="2" type="ORF">P167DRAFT_494516</name>
</gene>
<evidence type="ECO:0000259" key="1">
    <source>
        <dbReference type="Pfam" id="PF01172"/>
    </source>
</evidence>
<feature type="domain" description="Ribosome maturation protein SDO1/SBDS N-terminal" evidence="1">
    <location>
        <begin position="8"/>
        <end position="94"/>
    </location>
</feature>
<reference evidence="2 3" key="1">
    <citation type="journal article" date="2018" name="Nat. Ecol. Evol.">
        <title>Pezizomycetes genomes reveal the molecular basis of ectomycorrhizal truffle lifestyle.</title>
        <authorList>
            <person name="Murat C."/>
            <person name="Payen T."/>
            <person name="Noel B."/>
            <person name="Kuo A."/>
            <person name="Morin E."/>
            <person name="Chen J."/>
            <person name="Kohler A."/>
            <person name="Krizsan K."/>
            <person name="Balestrini R."/>
            <person name="Da Silva C."/>
            <person name="Montanini B."/>
            <person name="Hainaut M."/>
            <person name="Levati E."/>
            <person name="Barry K.W."/>
            <person name="Belfiori B."/>
            <person name="Cichocki N."/>
            <person name="Clum A."/>
            <person name="Dockter R.B."/>
            <person name="Fauchery L."/>
            <person name="Guy J."/>
            <person name="Iotti M."/>
            <person name="Le Tacon F."/>
            <person name="Lindquist E.A."/>
            <person name="Lipzen A."/>
            <person name="Malagnac F."/>
            <person name="Mello A."/>
            <person name="Molinier V."/>
            <person name="Miyauchi S."/>
            <person name="Poulain J."/>
            <person name="Riccioni C."/>
            <person name="Rubini A."/>
            <person name="Sitrit Y."/>
            <person name="Splivallo R."/>
            <person name="Traeger S."/>
            <person name="Wang M."/>
            <person name="Zifcakova L."/>
            <person name="Wipf D."/>
            <person name="Zambonelli A."/>
            <person name="Paolocci F."/>
            <person name="Nowrousian M."/>
            <person name="Ottonello S."/>
            <person name="Baldrian P."/>
            <person name="Spatafora J.W."/>
            <person name="Henrissat B."/>
            <person name="Nagy L.G."/>
            <person name="Aury J.M."/>
            <person name="Wincker P."/>
            <person name="Grigoriev I.V."/>
            <person name="Bonfante P."/>
            <person name="Martin F.M."/>
        </authorList>
    </citation>
    <scope>NUCLEOTIDE SEQUENCE [LARGE SCALE GENOMIC DNA]</scope>
    <source>
        <strain evidence="2 3">CCBAS932</strain>
    </source>
</reference>
<dbReference type="Proteomes" id="UP000277580">
    <property type="component" value="Unassembled WGS sequence"/>
</dbReference>
<dbReference type="EMBL" id="ML119167">
    <property type="protein sequence ID" value="RPB08137.1"/>
    <property type="molecule type" value="Genomic_DNA"/>
</dbReference>
<evidence type="ECO:0000313" key="3">
    <source>
        <dbReference type="Proteomes" id="UP000277580"/>
    </source>
</evidence>
<organism evidence="2 3">
    <name type="scientific">Morchella conica CCBAS932</name>
    <dbReference type="NCBI Taxonomy" id="1392247"/>
    <lineage>
        <taxon>Eukaryota</taxon>
        <taxon>Fungi</taxon>
        <taxon>Dikarya</taxon>
        <taxon>Ascomycota</taxon>
        <taxon>Pezizomycotina</taxon>
        <taxon>Pezizomycetes</taxon>
        <taxon>Pezizales</taxon>
        <taxon>Morchellaceae</taxon>
        <taxon>Morchella</taxon>
    </lineage>
</organism>